<dbReference type="EMBL" id="JAIWYP010000002">
    <property type="protein sequence ID" value="KAH3865965.1"/>
    <property type="molecule type" value="Genomic_DNA"/>
</dbReference>
<dbReference type="AlphaFoldDB" id="A0A9D4RGZ7"/>
<keyword evidence="3" id="KW-1185">Reference proteome</keyword>
<evidence type="ECO:0000313" key="3">
    <source>
        <dbReference type="Proteomes" id="UP000828390"/>
    </source>
</evidence>
<gene>
    <name evidence="2" type="ORF">DPMN_029013</name>
</gene>
<accession>A0A9D4RGZ7</accession>
<proteinExistence type="predicted"/>
<feature type="region of interest" description="Disordered" evidence="1">
    <location>
        <begin position="46"/>
        <end position="104"/>
    </location>
</feature>
<evidence type="ECO:0000256" key="1">
    <source>
        <dbReference type="SAM" id="MobiDB-lite"/>
    </source>
</evidence>
<comment type="caution">
    <text evidence="2">The sequence shown here is derived from an EMBL/GenBank/DDBJ whole genome shotgun (WGS) entry which is preliminary data.</text>
</comment>
<organism evidence="2 3">
    <name type="scientific">Dreissena polymorpha</name>
    <name type="common">Zebra mussel</name>
    <name type="synonym">Mytilus polymorpha</name>
    <dbReference type="NCBI Taxonomy" id="45954"/>
    <lineage>
        <taxon>Eukaryota</taxon>
        <taxon>Metazoa</taxon>
        <taxon>Spiralia</taxon>
        <taxon>Lophotrochozoa</taxon>
        <taxon>Mollusca</taxon>
        <taxon>Bivalvia</taxon>
        <taxon>Autobranchia</taxon>
        <taxon>Heteroconchia</taxon>
        <taxon>Euheterodonta</taxon>
        <taxon>Imparidentia</taxon>
        <taxon>Neoheterodontei</taxon>
        <taxon>Myida</taxon>
        <taxon>Dreissenoidea</taxon>
        <taxon>Dreissenidae</taxon>
        <taxon>Dreissena</taxon>
    </lineage>
</organism>
<sequence length="104" mass="11336">MATSFTGCRARWRSYYANFVRKSIYIRPYGDNRQRPMPDHFAAAIRSLPGDNTGHSMTGTSSGNSPVTGQYYRSLGAGPVTRPWYLSPVGGTGHQSPGPSGHRS</sequence>
<protein>
    <submittedName>
        <fullName evidence="2">Uncharacterized protein</fullName>
    </submittedName>
</protein>
<name>A0A9D4RGZ7_DREPO</name>
<feature type="compositionally biased region" description="Polar residues" evidence="1">
    <location>
        <begin position="53"/>
        <end position="68"/>
    </location>
</feature>
<reference evidence="2" key="2">
    <citation type="submission" date="2020-11" db="EMBL/GenBank/DDBJ databases">
        <authorList>
            <person name="McCartney M.A."/>
            <person name="Auch B."/>
            <person name="Kono T."/>
            <person name="Mallez S."/>
            <person name="Becker A."/>
            <person name="Gohl D.M."/>
            <person name="Silverstein K.A.T."/>
            <person name="Koren S."/>
            <person name="Bechman K.B."/>
            <person name="Herman A."/>
            <person name="Abrahante J.E."/>
            <person name="Garbe J."/>
        </authorList>
    </citation>
    <scope>NUCLEOTIDE SEQUENCE</scope>
    <source>
        <strain evidence="2">Duluth1</strain>
        <tissue evidence="2">Whole animal</tissue>
    </source>
</reference>
<reference evidence="2" key="1">
    <citation type="journal article" date="2019" name="bioRxiv">
        <title>The Genome of the Zebra Mussel, Dreissena polymorpha: A Resource for Invasive Species Research.</title>
        <authorList>
            <person name="McCartney M.A."/>
            <person name="Auch B."/>
            <person name="Kono T."/>
            <person name="Mallez S."/>
            <person name="Zhang Y."/>
            <person name="Obille A."/>
            <person name="Becker A."/>
            <person name="Abrahante J.E."/>
            <person name="Garbe J."/>
            <person name="Badalamenti J.P."/>
            <person name="Herman A."/>
            <person name="Mangelson H."/>
            <person name="Liachko I."/>
            <person name="Sullivan S."/>
            <person name="Sone E.D."/>
            <person name="Koren S."/>
            <person name="Silverstein K.A.T."/>
            <person name="Beckman K.B."/>
            <person name="Gohl D.M."/>
        </authorList>
    </citation>
    <scope>NUCLEOTIDE SEQUENCE</scope>
    <source>
        <strain evidence="2">Duluth1</strain>
        <tissue evidence="2">Whole animal</tissue>
    </source>
</reference>
<evidence type="ECO:0000313" key="2">
    <source>
        <dbReference type="EMBL" id="KAH3865965.1"/>
    </source>
</evidence>
<dbReference type="Proteomes" id="UP000828390">
    <property type="component" value="Unassembled WGS sequence"/>
</dbReference>